<protein>
    <submittedName>
        <fullName evidence="2">Uncharacterized protein</fullName>
    </submittedName>
</protein>
<dbReference type="Proteomes" id="UP000663877">
    <property type="component" value="Unassembled WGS sequence"/>
</dbReference>
<evidence type="ECO:0000313" key="3">
    <source>
        <dbReference type="EMBL" id="CAF1458096.1"/>
    </source>
</evidence>
<sequence>MHNLQLDPKLMNNNSELAENEKEKFVDSELHSNLYEDSNEHVSDSDLEGKEEIFKNNAEELLDEDGHFGNRKFTSTEIALALPLLKCRHSLTNSCITSIL</sequence>
<dbReference type="EMBL" id="CAJNOM010000474">
    <property type="protein sequence ID" value="CAF1458096.1"/>
    <property type="molecule type" value="Genomic_DNA"/>
</dbReference>
<accession>A0A814HX99</accession>
<name>A0A814HX99_9BILA</name>
<keyword evidence="4" id="KW-1185">Reference proteome</keyword>
<evidence type="ECO:0000313" key="4">
    <source>
        <dbReference type="Proteomes" id="UP000663832"/>
    </source>
</evidence>
<evidence type="ECO:0000313" key="2">
    <source>
        <dbReference type="EMBL" id="CAF1016619.1"/>
    </source>
</evidence>
<gene>
    <name evidence="2" type="ORF">BJG266_LOCUS16764</name>
    <name evidence="3" type="ORF">QVE165_LOCUS40748</name>
</gene>
<dbReference type="AlphaFoldDB" id="A0A814HX99"/>
<dbReference type="EMBL" id="CAJNOI010000079">
    <property type="protein sequence ID" value="CAF1016619.1"/>
    <property type="molecule type" value="Genomic_DNA"/>
</dbReference>
<evidence type="ECO:0000313" key="5">
    <source>
        <dbReference type="Proteomes" id="UP000663877"/>
    </source>
</evidence>
<comment type="caution">
    <text evidence="2">The sequence shown here is derived from an EMBL/GenBank/DDBJ whole genome shotgun (WGS) entry which is preliminary data.</text>
</comment>
<feature type="region of interest" description="Disordered" evidence="1">
    <location>
        <begin position="1"/>
        <end position="23"/>
    </location>
</feature>
<dbReference type="OrthoDB" id="10283127at2759"/>
<reference evidence="2" key="1">
    <citation type="submission" date="2021-02" db="EMBL/GenBank/DDBJ databases">
        <authorList>
            <person name="Nowell W R."/>
        </authorList>
    </citation>
    <scope>NUCLEOTIDE SEQUENCE</scope>
</reference>
<proteinExistence type="predicted"/>
<evidence type="ECO:0000256" key="1">
    <source>
        <dbReference type="SAM" id="MobiDB-lite"/>
    </source>
</evidence>
<organism evidence="2 5">
    <name type="scientific">Adineta steineri</name>
    <dbReference type="NCBI Taxonomy" id="433720"/>
    <lineage>
        <taxon>Eukaryota</taxon>
        <taxon>Metazoa</taxon>
        <taxon>Spiralia</taxon>
        <taxon>Gnathifera</taxon>
        <taxon>Rotifera</taxon>
        <taxon>Eurotatoria</taxon>
        <taxon>Bdelloidea</taxon>
        <taxon>Adinetida</taxon>
        <taxon>Adinetidae</taxon>
        <taxon>Adineta</taxon>
    </lineage>
</organism>
<dbReference type="Proteomes" id="UP000663832">
    <property type="component" value="Unassembled WGS sequence"/>
</dbReference>